<proteinExistence type="predicted"/>
<organism evidence="2 3">
    <name type="scientific">Cajanus cajan</name>
    <name type="common">Pigeon pea</name>
    <name type="synonym">Cajanus indicus</name>
    <dbReference type="NCBI Taxonomy" id="3821"/>
    <lineage>
        <taxon>Eukaryota</taxon>
        <taxon>Viridiplantae</taxon>
        <taxon>Streptophyta</taxon>
        <taxon>Embryophyta</taxon>
        <taxon>Tracheophyta</taxon>
        <taxon>Spermatophyta</taxon>
        <taxon>Magnoliopsida</taxon>
        <taxon>eudicotyledons</taxon>
        <taxon>Gunneridae</taxon>
        <taxon>Pentapetalae</taxon>
        <taxon>rosids</taxon>
        <taxon>fabids</taxon>
        <taxon>Fabales</taxon>
        <taxon>Fabaceae</taxon>
        <taxon>Papilionoideae</taxon>
        <taxon>50 kb inversion clade</taxon>
        <taxon>NPAAA clade</taxon>
        <taxon>indigoferoid/millettioid clade</taxon>
        <taxon>Phaseoleae</taxon>
        <taxon>Cajanus</taxon>
    </lineage>
</organism>
<dbReference type="Gramene" id="C.cajan_22509.t">
    <property type="protein sequence ID" value="C.cajan_22509.t.cds1"/>
    <property type="gene ID" value="C.cajan_22509"/>
</dbReference>
<evidence type="ECO:0000313" key="3">
    <source>
        <dbReference type="Proteomes" id="UP000075243"/>
    </source>
</evidence>
<name>A0A151T183_CAJCA</name>
<protein>
    <recommendedName>
        <fullName evidence="1">Retrotransposon Copia-like N-terminal domain-containing protein</fullName>
    </recommendedName>
</protein>
<dbReference type="AlphaFoldDB" id="A0A151T183"/>
<dbReference type="Proteomes" id="UP000075243">
    <property type="component" value="Chromosome 9"/>
</dbReference>
<sequence length="131" mass="15166">MEEGPIVNHAGDPTSPYYIHPNDNHGDILVSHILVGDNYHAWSRAMIFALKTKNKLQFINGTLSKPHPNGALIALWRRCDALILSWISNSLHKHFLLNNVLWQVTSSELWKYLKDRYYQGDRSFSYMHACM</sequence>
<accession>A0A151T183</accession>
<dbReference type="Pfam" id="PF14244">
    <property type="entry name" value="Retrotran_gag_3"/>
    <property type="match status" value="1"/>
</dbReference>
<reference evidence="2 3" key="1">
    <citation type="journal article" date="2012" name="Nat. Biotechnol.">
        <title>Draft genome sequence of pigeonpea (Cajanus cajan), an orphan legume crop of resource-poor farmers.</title>
        <authorList>
            <person name="Varshney R.K."/>
            <person name="Chen W."/>
            <person name="Li Y."/>
            <person name="Bharti A.K."/>
            <person name="Saxena R.K."/>
            <person name="Schlueter J.A."/>
            <person name="Donoghue M.T."/>
            <person name="Azam S."/>
            <person name="Fan G."/>
            <person name="Whaley A.M."/>
            <person name="Farmer A.D."/>
            <person name="Sheridan J."/>
            <person name="Iwata A."/>
            <person name="Tuteja R."/>
            <person name="Penmetsa R.V."/>
            <person name="Wu W."/>
            <person name="Upadhyaya H.D."/>
            <person name="Yang S.P."/>
            <person name="Shah T."/>
            <person name="Saxena K.B."/>
            <person name="Michael T."/>
            <person name="McCombie W.R."/>
            <person name="Yang B."/>
            <person name="Zhang G."/>
            <person name="Yang H."/>
            <person name="Wang J."/>
            <person name="Spillane C."/>
            <person name="Cook D.R."/>
            <person name="May G.D."/>
            <person name="Xu X."/>
            <person name="Jackson S.A."/>
        </authorList>
    </citation>
    <scope>NUCLEOTIDE SEQUENCE [LARGE SCALE GENOMIC DNA]</scope>
    <source>
        <strain evidence="3">cv. Asha</strain>
    </source>
</reference>
<dbReference type="InterPro" id="IPR029472">
    <property type="entry name" value="Copia-like_N"/>
</dbReference>
<feature type="domain" description="Retrotransposon Copia-like N-terminal" evidence="1">
    <location>
        <begin position="20"/>
        <end position="66"/>
    </location>
</feature>
<evidence type="ECO:0000313" key="2">
    <source>
        <dbReference type="EMBL" id="KYP60758.1"/>
    </source>
</evidence>
<evidence type="ECO:0000259" key="1">
    <source>
        <dbReference type="Pfam" id="PF14244"/>
    </source>
</evidence>
<gene>
    <name evidence="2" type="ORF">KK1_023171</name>
</gene>
<dbReference type="PANTHER" id="PTHR37610:SF97">
    <property type="entry name" value="RETROTRANSPOSON GAG DOMAIN-CONTAINING PROTEIN"/>
    <property type="match status" value="1"/>
</dbReference>
<dbReference type="EMBL" id="CM003611">
    <property type="protein sequence ID" value="KYP60758.1"/>
    <property type="molecule type" value="Genomic_DNA"/>
</dbReference>
<dbReference type="OMA" id="SSELWKY"/>
<keyword evidence="3" id="KW-1185">Reference proteome</keyword>
<dbReference type="PANTHER" id="PTHR37610">
    <property type="entry name" value="CCHC-TYPE DOMAIN-CONTAINING PROTEIN"/>
    <property type="match status" value="1"/>
</dbReference>